<dbReference type="GO" id="GO:0005525">
    <property type="term" value="F:GTP binding"/>
    <property type="evidence" value="ECO:0007669"/>
    <property type="project" value="InterPro"/>
</dbReference>
<sequence length="159" mass="18214">MVEMEKLTDYTCNPEYMASYNKLVSRQDDFIKTVTICGYIQIDGFGSINLAHLRGKGGVVDAFDVKMRMTAYWDIVLRRMVDNMALHLTFSIQNLVKKEMQTDIVNELVGPQGNSLERMLEESPSVAEKRKKLEKSIKLLKESKNVVANIMDRVVDNFD</sequence>
<feature type="domain" description="GED" evidence="2">
    <location>
        <begin position="62"/>
        <end position="155"/>
    </location>
</feature>
<comment type="caution">
    <text evidence="3">The sequence shown here is derived from an EMBL/GenBank/DDBJ whole genome shotgun (WGS) entry which is preliminary data.</text>
</comment>
<dbReference type="GO" id="GO:0008017">
    <property type="term" value="F:microtubule binding"/>
    <property type="evidence" value="ECO:0007669"/>
    <property type="project" value="TreeGrafter"/>
</dbReference>
<dbReference type="AlphaFoldDB" id="A0AAE1YTF4"/>
<name>A0AAE1YTF4_9LAMI</name>
<dbReference type="GO" id="GO:0016020">
    <property type="term" value="C:membrane"/>
    <property type="evidence" value="ECO:0007669"/>
    <property type="project" value="TreeGrafter"/>
</dbReference>
<dbReference type="InterPro" id="IPR022812">
    <property type="entry name" value="Dynamin"/>
</dbReference>
<dbReference type="GO" id="GO:0005737">
    <property type="term" value="C:cytoplasm"/>
    <property type="evidence" value="ECO:0007669"/>
    <property type="project" value="TreeGrafter"/>
</dbReference>
<keyword evidence="1" id="KW-0505">Motor protein</keyword>
<dbReference type="PROSITE" id="PS51388">
    <property type="entry name" value="GED"/>
    <property type="match status" value="1"/>
</dbReference>
<organism evidence="3 4">
    <name type="scientific">Sesamum alatum</name>
    <dbReference type="NCBI Taxonomy" id="300844"/>
    <lineage>
        <taxon>Eukaryota</taxon>
        <taxon>Viridiplantae</taxon>
        <taxon>Streptophyta</taxon>
        <taxon>Embryophyta</taxon>
        <taxon>Tracheophyta</taxon>
        <taxon>Spermatophyta</taxon>
        <taxon>Magnoliopsida</taxon>
        <taxon>eudicotyledons</taxon>
        <taxon>Gunneridae</taxon>
        <taxon>Pentapetalae</taxon>
        <taxon>asterids</taxon>
        <taxon>lamiids</taxon>
        <taxon>Lamiales</taxon>
        <taxon>Pedaliaceae</taxon>
        <taxon>Sesamum</taxon>
    </lineage>
</organism>
<dbReference type="SMART" id="SM00302">
    <property type="entry name" value="GED"/>
    <property type="match status" value="1"/>
</dbReference>
<dbReference type="Proteomes" id="UP001293254">
    <property type="component" value="Unassembled WGS sequence"/>
</dbReference>
<dbReference type="GO" id="GO:0005874">
    <property type="term" value="C:microtubule"/>
    <property type="evidence" value="ECO:0007669"/>
    <property type="project" value="TreeGrafter"/>
</dbReference>
<evidence type="ECO:0000313" key="3">
    <source>
        <dbReference type="EMBL" id="KAK4435358.1"/>
    </source>
</evidence>
<dbReference type="PANTHER" id="PTHR11566">
    <property type="entry name" value="DYNAMIN"/>
    <property type="match status" value="1"/>
</dbReference>
<protein>
    <submittedName>
        <fullName evidence="3">Dynamin-related protein 4C</fullName>
    </submittedName>
</protein>
<dbReference type="PANTHER" id="PTHR11566:SF173">
    <property type="entry name" value="DYNAMIN-RELATED PROTEIN 4C"/>
    <property type="match status" value="1"/>
</dbReference>
<dbReference type="Gene3D" id="1.20.120.1240">
    <property type="entry name" value="Dynamin, middle domain"/>
    <property type="match status" value="1"/>
</dbReference>
<reference evidence="3" key="1">
    <citation type="submission" date="2020-06" db="EMBL/GenBank/DDBJ databases">
        <authorList>
            <person name="Li T."/>
            <person name="Hu X."/>
            <person name="Zhang T."/>
            <person name="Song X."/>
            <person name="Zhang H."/>
            <person name="Dai N."/>
            <person name="Sheng W."/>
            <person name="Hou X."/>
            <person name="Wei L."/>
        </authorList>
    </citation>
    <scope>NUCLEOTIDE SEQUENCE</scope>
    <source>
        <strain evidence="3">3651</strain>
        <tissue evidence="3">Leaf</tissue>
    </source>
</reference>
<dbReference type="Pfam" id="PF02212">
    <property type="entry name" value="GED"/>
    <property type="match status" value="1"/>
</dbReference>
<proteinExistence type="predicted"/>
<dbReference type="EMBL" id="JACGWO010000002">
    <property type="protein sequence ID" value="KAK4435358.1"/>
    <property type="molecule type" value="Genomic_DNA"/>
</dbReference>
<dbReference type="InterPro" id="IPR020850">
    <property type="entry name" value="GED_dom"/>
</dbReference>
<evidence type="ECO:0000256" key="1">
    <source>
        <dbReference type="ARBA" id="ARBA00023175"/>
    </source>
</evidence>
<keyword evidence="4" id="KW-1185">Reference proteome</keyword>
<dbReference type="GO" id="GO:0003924">
    <property type="term" value="F:GTPase activity"/>
    <property type="evidence" value="ECO:0007669"/>
    <property type="project" value="InterPro"/>
</dbReference>
<evidence type="ECO:0000313" key="4">
    <source>
        <dbReference type="Proteomes" id="UP001293254"/>
    </source>
</evidence>
<accession>A0AAE1YTF4</accession>
<gene>
    <name evidence="3" type="ORF">Salat_0699200</name>
</gene>
<reference evidence="3" key="2">
    <citation type="journal article" date="2024" name="Plant">
        <title>Genomic evolution and insights into agronomic trait innovations of Sesamum species.</title>
        <authorList>
            <person name="Miao H."/>
            <person name="Wang L."/>
            <person name="Qu L."/>
            <person name="Liu H."/>
            <person name="Sun Y."/>
            <person name="Le M."/>
            <person name="Wang Q."/>
            <person name="Wei S."/>
            <person name="Zheng Y."/>
            <person name="Lin W."/>
            <person name="Duan Y."/>
            <person name="Cao H."/>
            <person name="Xiong S."/>
            <person name="Wang X."/>
            <person name="Wei L."/>
            <person name="Li C."/>
            <person name="Ma Q."/>
            <person name="Ju M."/>
            <person name="Zhao R."/>
            <person name="Li G."/>
            <person name="Mu C."/>
            <person name="Tian Q."/>
            <person name="Mei H."/>
            <person name="Zhang T."/>
            <person name="Gao T."/>
            <person name="Zhang H."/>
        </authorList>
    </citation>
    <scope>NUCLEOTIDE SEQUENCE</scope>
    <source>
        <strain evidence="3">3651</strain>
    </source>
</reference>
<dbReference type="InterPro" id="IPR003130">
    <property type="entry name" value="GED"/>
</dbReference>
<evidence type="ECO:0000259" key="2">
    <source>
        <dbReference type="PROSITE" id="PS51388"/>
    </source>
</evidence>